<name>A0A518B3A7_9BACT</name>
<keyword evidence="5" id="KW-1185">Reference proteome</keyword>
<dbReference type="RefSeq" id="WP_145258047.1">
    <property type="nucleotide sequence ID" value="NZ_CP036279.1"/>
</dbReference>
<dbReference type="PANTHER" id="PTHR43877">
    <property type="entry name" value="AMINOALKYLPHOSPHONATE N-ACETYLTRANSFERASE-RELATED-RELATED"/>
    <property type="match status" value="1"/>
</dbReference>
<protein>
    <submittedName>
        <fullName evidence="4">Putative acetyltransferase</fullName>
    </submittedName>
</protein>
<keyword evidence="1 4" id="KW-0808">Transferase</keyword>
<dbReference type="PANTHER" id="PTHR43877:SF2">
    <property type="entry name" value="AMINOALKYLPHOSPHONATE N-ACETYLTRANSFERASE-RELATED"/>
    <property type="match status" value="1"/>
</dbReference>
<dbReference type="CDD" id="cd04301">
    <property type="entry name" value="NAT_SF"/>
    <property type="match status" value="1"/>
</dbReference>
<evidence type="ECO:0000256" key="1">
    <source>
        <dbReference type="ARBA" id="ARBA00022679"/>
    </source>
</evidence>
<reference evidence="4 5" key="1">
    <citation type="submission" date="2019-02" db="EMBL/GenBank/DDBJ databases">
        <title>Deep-cultivation of Planctomycetes and their phenomic and genomic characterization uncovers novel biology.</title>
        <authorList>
            <person name="Wiegand S."/>
            <person name="Jogler M."/>
            <person name="Boedeker C."/>
            <person name="Pinto D."/>
            <person name="Vollmers J."/>
            <person name="Rivas-Marin E."/>
            <person name="Kohn T."/>
            <person name="Peeters S.H."/>
            <person name="Heuer A."/>
            <person name="Rast P."/>
            <person name="Oberbeckmann S."/>
            <person name="Bunk B."/>
            <person name="Jeske O."/>
            <person name="Meyerdierks A."/>
            <person name="Storesund J.E."/>
            <person name="Kallscheuer N."/>
            <person name="Luecker S."/>
            <person name="Lage O.M."/>
            <person name="Pohl T."/>
            <person name="Merkel B.J."/>
            <person name="Hornburger P."/>
            <person name="Mueller R.-W."/>
            <person name="Bruemmer F."/>
            <person name="Labrenz M."/>
            <person name="Spormann A.M."/>
            <person name="Op den Camp H."/>
            <person name="Overmann J."/>
            <person name="Amann R."/>
            <person name="Jetten M.S.M."/>
            <person name="Mascher T."/>
            <person name="Medema M.H."/>
            <person name="Devos D.P."/>
            <person name="Kaster A.-K."/>
            <person name="Ovreas L."/>
            <person name="Rohde M."/>
            <person name="Galperin M.Y."/>
            <person name="Jogler C."/>
        </authorList>
    </citation>
    <scope>NUCLEOTIDE SEQUENCE [LARGE SCALE GENOMIC DNA]</scope>
    <source>
        <strain evidence="4 5">Pan216</strain>
    </source>
</reference>
<keyword evidence="2" id="KW-0012">Acyltransferase</keyword>
<sequence>MVSLNIDRADLTKRADQQAVLSLLEGYARDPMGLNGRFPLPGGVIEGLRNHPTTHVFVARERATPAGLAVCFLGFSTFAAKPLLNVHDFFVAPAARGKGVGAALLGHVEAAARAMGCCRLTLEVRADNHPAKRLYQRVGFDPTSGVPGGMGFWVKGLV</sequence>
<dbReference type="Pfam" id="PF00583">
    <property type="entry name" value="Acetyltransf_1"/>
    <property type="match status" value="1"/>
</dbReference>
<evidence type="ECO:0000259" key="3">
    <source>
        <dbReference type="PROSITE" id="PS51186"/>
    </source>
</evidence>
<feature type="domain" description="N-acetyltransferase" evidence="3">
    <location>
        <begin position="4"/>
        <end position="158"/>
    </location>
</feature>
<accession>A0A518B3A7</accession>
<dbReference type="KEGG" id="knv:Pan216_23170"/>
<gene>
    <name evidence="4" type="ORF">Pan216_23170</name>
</gene>
<dbReference type="InterPro" id="IPR000182">
    <property type="entry name" value="GNAT_dom"/>
</dbReference>
<evidence type="ECO:0000313" key="5">
    <source>
        <dbReference type="Proteomes" id="UP000317093"/>
    </source>
</evidence>
<dbReference type="Gene3D" id="3.40.630.30">
    <property type="match status" value="1"/>
</dbReference>
<dbReference type="AlphaFoldDB" id="A0A518B3A7"/>
<dbReference type="InterPro" id="IPR050832">
    <property type="entry name" value="Bact_Acetyltransf"/>
</dbReference>
<dbReference type="OrthoDB" id="9792929at2"/>
<dbReference type="Proteomes" id="UP000317093">
    <property type="component" value="Chromosome"/>
</dbReference>
<dbReference type="InterPro" id="IPR016181">
    <property type="entry name" value="Acyl_CoA_acyltransferase"/>
</dbReference>
<evidence type="ECO:0000256" key="2">
    <source>
        <dbReference type="ARBA" id="ARBA00023315"/>
    </source>
</evidence>
<dbReference type="EMBL" id="CP036279">
    <property type="protein sequence ID" value="QDU61457.1"/>
    <property type="molecule type" value="Genomic_DNA"/>
</dbReference>
<dbReference type="PROSITE" id="PS51186">
    <property type="entry name" value="GNAT"/>
    <property type="match status" value="1"/>
</dbReference>
<dbReference type="SUPFAM" id="SSF55729">
    <property type="entry name" value="Acyl-CoA N-acyltransferases (Nat)"/>
    <property type="match status" value="1"/>
</dbReference>
<evidence type="ECO:0000313" key="4">
    <source>
        <dbReference type="EMBL" id="QDU61457.1"/>
    </source>
</evidence>
<proteinExistence type="predicted"/>
<organism evidence="4 5">
    <name type="scientific">Kolteria novifilia</name>
    <dbReference type="NCBI Taxonomy" id="2527975"/>
    <lineage>
        <taxon>Bacteria</taxon>
        <taxon>Pseudomonadati</taxon>
        <taxon>Planctomycetota</taxon>
        <taxon>Planctomycetia</taxon>
        <taxon>Kolteriales</taxon>
        <taxon>Kolteriaceae</taxon>
        <taxon>Kolteria</taxon>
    </lineage>
</organism>
<dbReference type="GO" id="GO:0016747">
    <property type="term" value="F:acyltransferase activity, transferring groups other than amino-acyl groups"/>
    <property type="evidence" value="ECO:0007669"/>
    <property type="project" value="InterPro"/>
</dbReference>